<accession>A0A168M6H0</accession>
<protein>
    <submittedName>
        <fullName evidence="1">Uncharacterized protein</fullName>
    </submittedName>
</protein>
<sequence>MMNKAFAVGRFDLDIALRDASLDEMNRVARRSLANASIGVEAFDAYHSARELFETLEALHEGQRGAKRKLAQVLSCECDDYQRCLYYTVAGRGVLQMLDDLEWLIDLLKARCEVSAGLFRSGTLPLVQINPYVSAEPDGPVPARGGEFEQGASWFLDPALGGQVGE</sequence>
<dbReference type="Proteomes" id="UP000059113">
    <property type="component" value="Plasmid"/>
</dbReference>
<geneLocation type="plasmid" evidence="2"/>
<dbReference type="EMBL" id="CP015441">
    <property type="protein sequence ID" value="ANC50780.1"/>
    <property type="molecule type" value="Genomic_DNA"/>
</dbReference>
<evidence type="ECO:0000313" key="1">
    <source>
        <dbReference type="EMBL" id="ANC50780.1"/>
    </source>
</evidence>
<organism evidence="1 2">
    <name type="scientific">Aurantiacibacter atlanticus</name>
    <dbReference type="NCBI Taxonomy" id="1648404"/>
    <lineage>
        <taxon>Bacteria</taxon>
        <taxon>Pseudomonadati</taxon>
        <taxon>Pseudomonadota</taxon>
        <taxon>Alphaproteobacteria</taxon>
        <taxon>Sphingomonadales</taxon>
        <taxon>Erythrobacteraceae</taxon>
        <taxon>Aurantiacibacter</taxon>
    </lineage>
</organism>
<dbReference type="KEGG" id="ery:CP97_15089"/>
<keyword evidence="1" id="KW-0614">Plasmid</keyword>
<dbReference type="AlphaFoldDB" id="A0A168M6H0"/>
<keyword evidence="2" id="KW-1185">Reference proteome</keyword>
<evidence type="ECO:0000313" key="2">
    <source>
        <dbReference type="Proteomes" id="UP000059113"/>
    </source>
</evidence>
<name>A0A168M6H0_9SPHN</name>
<reference evidence="1 2" key="1">
    <citation type="submission" date="2016-04" db="EMBL/GenBank/DDBJ databases">
        <title>The complete genome sequence of Erythrobacter atlanticus s21-N3.</title>
        <authorList>
            <person name="Wang W."/>
            <person name="Wang L."/>
            <person name="Zhuang L."/>
            <person name="Shao Z."/>
        </authorList>
    </citation>
    <scope>NUCLEOTIDE SEQUENCE [LARGE SCALE GENOMIC DNA]</scope>
    <source>
        <strain evidence="2">s21-N3</strain>
        <plasmid evidence="2">Plasmid</plasmid>
    </source>
</reference>
<proteinExistence type="predicted"/>
<gene>
    <name evidence="1" type="ORF">CP97_15089</name>
</gene>